<dbReference type="OrthoDB" id="115056at2"/>
<proteinExistence type="predicted"/>
<dbReference type="EMBL" id="SNWR01000001">
    <property type="protein sequence ID" value="TDO36891.1"/>
    <property type="molecule type" value="Genomic_DNA"/>
</dbReference>
<dbReference type="Proteomes" id="UP000294901">
    <property type="component" value="Unassembled WGS sequence"/>
</dbReference>
<evidence type="ECO:0000313" key="2">
    <source>
        <dbReference type="Proteomes" id="UP000294901"/>
    </source>
</evidence>
<comment type="caution">
    <text evidence="1">The sequence shown here is derived from an EMBL/GenBank/DDBJ whole genome shotgun (WGS) entry which is preliminary data.</text>
</comment>
<dbReference type="RefSeq" id="WP_133871587.1">
    <property type="nucleotide sequence ID" value="NZ_BOMD01000071.1"/>
</dbReference>
<organism evidence="1 2">
    <name type="scientific">Paractinoplanes brasiliensis</name>
    <dbReference type="NCBI Taxonomy" id="52695"/>
    <lineage>
        <taxon>Bacteria</taxon>
        <taxon>Bacillati</taxon>
        <taxon>Actinomycetota</taxon>
        <taxon>Actinomycetes</taxon>
        <taxon>Micromonosporales</taxon>
        <taxon>Micromonosporaceae</taxon>
        <taxon>Paractinoplanes</taxon>
    </lineage>
</organism>
<sequence length="213" mass="24170">MSDYRFAVLDVAAEPYAMAPQLTARLGIEETTGQRIHAITLRCQVRIEPQRRRYDPAEEERLRGLFGERERWADTVKPFQWMQCHTTVQGFTGRTEADLALPCTYDLEVIGSRYLHALDAGDVPLTFLFSGTVFTRGSTGFGVEQIPWSCEARHSLPVAVWRQMIESYYPNTGWLRIGSDVLTELAAYRARHGLVSWDETMQKLLTAADGPAR</sequence>
<accession>A0A4R6JND2</accession>
<keyword evidence="2" id="KW-1185">Reference proteome</keyword>
<name>A0A4R6JND2_9ACTN</name>
<dbReference type="InterPro" id="IPR045730">
    <property type="entry name" value="DUF6084"/>
</dbReference>
<evidence type="ECO:0000313" key="1">
    <source>
        <dbReference type="EMBL" id="TDO36891.1"/>
    </source>
</evidence>
<protein>
    <submittedName>
        <fullName evidence="1">Uncharacterized protein</fullName>
    </submittedName>
</protein>
<dbReference type="Pfam" id="PF19562">
    <property type="entry name" value="DUF6084"/>
    <property type="match status" value="1"/>
</dbReference>
<reference evidence="1 2" key="1">
    <citation type="submission" date="2019-03" db="EMBL/GenBank/DDBJ databases">
        <title>Sequencing the genomes of 1000 actinobacteria strains.</title>
        <authorList>
            <person name="Klenk H.-P."/>
        </authorList>
    </citation>
    <scope>NUCLEOTIDE SEQUENCE [LARGE SCALE GENOMIC DNA]</scope>
    <source>
        <strain evidence="1 2">DSM 43805</strain>
    </source>
</reference>
<gene>
    <name evidence="1" type="ORF">C8E87_0478</name>
</gene>
<dbReference type="AlphaFoldDB" id="A0A4R6JND2"/>